<evidence type="ECO:0000313" key="2">
    <source>
        <dbReference type="Proteomes" id="UP000076128"/>
    </source>
</evidence>
<sequence>MIDWDRVAELRSEIGEDGLGEVVDLFLDEVEGVALRLGTAPNPARFEDDLHFLKGSAWNLGFAGFGALCQDGERKAAAGRGAEIDIAAILACYGASRQEFMARVHEFCSIKDRSAAA</sequence>
<dbReference type="OrthoDB" id="7867809at2"/>
<dbReference type="InterPro" id="IPR036641">
    <property type="entry name" value="HPT_dom_sf"/>
</dbReference>
<dbReference type="Gene3D" id="1.20.120.160">
    <property type="entry name" value="HPT domain"/>
    <property type="match status" value="1"/>
</dbReference>
<evidence type="ECO:0000313" key="1">
    <source>
        <dbReference type="EMBL" id="AMY71770.1"/>
    </source>
</evidence>
<dbReference type="GO" id="GO:0000160">
    <property type="term" value="P:phosphorelay signal transduction system"/>
    <property type="evidence" value="ECO:0007669"/>
    <property type="project" value="InterPro"/>
</dbReference>
<organism evidence="1 2">
    <name type="scientific">Frigidibacter mobilis</name>
    <dbReference type="NCBI Taxonomy" id="1335048"/>
    <lineage>
        <taxon>Bacteria</taxon>
        <taxon>Pseudomonadati</taxon>
        <taxon>Pseudomonadota</taxon>
        <taxon>Alphaproteobacteria</taxon>
        <taxon>Rhodobacterales</taxon>
        <taxon>Paracoccaceae</taxon>
        <taxon>Frigidibacter</taxon>
    </lineage>
</organism>
<dbReference type="AlphaFoldDB" id="A0A159ZA88"/>
<dbReference type="EMBL" id="CP012661">
    <property type="protein sequence ID" value="AMY71770.1"/>
    <property type="molecule type" value="Genomic_DNA"/>
</dbReference>
<accession>A0A159ZA88</accession>
<dbReference type="Proteomes" id="UP000076128">
    <property type="component" value="Chromosome"/>
</dbReference>
<reference evidence="1 2" key="1">
    <citation type="submission" date="2015-09" db="EMBL/GenBank/DDBJ databases">
        <title>Complete genome sequence of Defluviimonas alba cai42t isolated from an oilfield in Xinjiang.</title>
        <authorList>
            <person name="Geng S."/>
            <person name="Pan X."/>
            <person name="Wu X."/>
        </authorList>
    </citation>
    <scope>NUCLEOTIDE SEQUENCE [LARGE SCALE GENOMIC DNA]</scope>
    <source>
        <strain evidence="2">cai42</strain>
    </source>
</reference>
<dbReference type="KEGG" id="daa:AKL17_4558"/>
<dbReference type="STRING" id="1335048.AKL17_4558"/>
<dbReference type="SUPFAM" id="SSF47226">
    <property type="entry name" value="Histidine-containing phosphotransfer domain, HPT domain"/>
    <property type="match status" value="1"/>
</dbReference>
<name>A0A159ZA88_9RHOB</name>
<protein>
    <submittedName>
        <fullName evidence="1">Hpt domain-containing protein</fullName>
    </submittedName>
</protein>
<dbReference type="RefSeq" id="WP_066817434.1">
    <property type="nucleotide sequence ID" value="NZ_CP012661.1"/>
</dbReference>
<dbReference type="PATRIC" id="fig|1335048.3.peg.4732"/>
<keyword evidence="2" id="KW-1185">Reference proteome</keyword>
<proteinExistence type="predicted"/>
<gene>
    <name evidence="1" type="ORF">AKL17_4558</name>
</gene>